<dbReference type="OMA" id="SYLGMQD"/>
<evidence type="ECO:0000313" key="3">
    <source>
        <dbReference type="EMBL" id="PTD10656.1"/>
    </source>
</evidence>
<dbReference type="OrthoDB" id="4502894at2759"/>
<dbReference type="Proteomes" id="UP000241587">
    <property type="component" value="Unassembled WGS sequence"/>
</dbReference>
<proteinExistence type="predicted"/>
<accession>A0A2T4H4D1</accession>
<feature type="transmembrane region" description="Helical" evidence="2">
    <location>
        <begin position="106"/>
        <end position="136"/>
    </location>
</feature>
<comment type="caution">
    <text evidence="3">The sequence shown here is derived from an EMBL/GenBank/DDBJ whole genome shotgun (WGS) entry which is preliminary data.</text>
</comment>
<feature type="transmembrane region" description="Helical" evidence="2">
    <location>
        <begin position="63"/>
        <end position="86"/>
    </location>
</feature>
<dbReference type="AlphaFoldDB" id="A0A2T4H4D1"/>
<feature type="region of interest" description="Disordered" evidence="1">
    <location>
        <begin position="140"/>
        <end position="202"/>
    </location>
</feature>
<feature type="compositionally biased region" description="Basic and acidic residues" evidence="1">
    <location>
        <begin position="148"/>
        <end position="163"/>
    </location>
</feature>
<name>A0A2T4H4D1_FUSCU</name>
<keyword evidence="2" id="KW-1133">Transmembrane helix</keyword>
<keyword evidence="2" id="KW-0812">Transmembrane</keyword>
<sequence length="202" mass="22148">MSDHALPTSTVVAATHAEQASPTISPFILAFDIIVAVFTWLFSFDWSAFFLRIFAIVSFPFRLILIPLSLVTNVLLTVFAPVIYLFSYTVAGVRSVWAFLAGLEPLYTFFGAAAGVGIMAGVTIALFSSIITSYLGMQNNDPGPKRSASKESLLETSSRRDSLSSDTDLGWQWLDSSSSRRRPTSGLLSQTIHEEDDDDSEY</sequence>
<keyword evidence="4" id="KW-1185">Reference proteome</keyword>
<reference evidence="3 4" key="1">
    <citation type="submission" date="2018-02" db="EMBL/GenBank/DDBJ databases">
        <title>Fusarium culmorum secondary metabolites in fungal-bacterial-plant interactions.</title>
        <authorList>
            <person name="Schmidt R."/>
        </authorList>
    </citation>
    <scope>NUCLEOTIDE SEQUENCE [LARGE SCALE GENOMIC DNA]</scope>
    <source>
        <strain evidence="3 4">PV</strain>
    </source>
</reference>
<dbReference type="EMBL" id="PVEM01000003">
    <property type="protein sequence ID" value="PTD10656.1"/>
    <property type="molecule type" value="Genomic_DNA"/>
</dbReference>
<gene>
    <name evidence="3" type="ORF">FCULG_00007905</name>
</gene>
<organism evidence="3 4">
    <name type="scientific">Fusarium culmorum</name>
    <dbReference type="NCBI Taxonomy" id="5516"/>
    <lineage>
        <taxon>Eukaryota</taxon>
        <taxon>Fungi</taxon>
        <taxon>Dikarya</taxon>
        <taxon>Ascomycota</taxon>
        <taxon>Pezizomycotina</taxon>
        <taxon>Sordariomycetes</taxon>
        <taxon>Hypocreomycetidae</taxon>
        <taxon>Hypocreales</taxon>
        <taxon>Nectriaceae</taxon>
        <taxon>Fusarium</taxon>
    </lineage>
</organism>
<feature type="transmembrane region" description="Helical" evidence="2">
    <location>
        <begin position="27"/>
        <end position="51"/>
    </location>
</feature>
<protein>
    <submittedName>
        <fullName evidence="3">Uncharacterized protein</fullName>
    </submittedName>
</protein>
<evidence type="ECO:0000313" key="4">
    <source>
        <dbReference type="Proteomes" id="UP000241587"/>
    </source>
</evidence>
<keyword evidence="2" id="KW-0472">Membrane</keyword>
<evidence type="ECO:0000256" key="1">
    <source>
        <dbReference type="SAM" id="MobiDB-lite"/>
    </source>
</evidence>
<evidence type="ECO:0000256" key="2">
    <source>
        <dbReference type="SAM" id="Phobius"/>
    </source>
</evidence>